<proteinExistence type="predicted"/>
<sequence length="424" mass="45951">MNNLVLYSFSSSSTSSSHTMKAIIISYFMLILGLFCSGNFGTPFDEDIGDVFNVLDYGAISNFDIDNSQAFLEAWNAACNAETGIPKVFVPQDMTFLVYPITFNGPCKVQEIHFVISGTVVAPNSPSIWTGQDASLWMAFRDVIGLNVYGFGAINGQGKGWWDQSCRYHPELALKFISCNEGRIGNINVTDSAQTHILIEGCKEFNIQNLWIQSPGNSPNTDGIHIQASQSLSINNIKIASGDDCISIGDYTSNIDIDNVECGPGHGISIGSLGKGGNFVRVENIHVNNSLFIGTTNGARIKTWQRGRGYVQQVLFENLKFINVKNPIIIDQNYCDVRGACPPQLETGVQISNVAYKRMTGTSGTDIAINLNCSLSVPCSEITMHSIQLESAIAGRQVIASCSNAHGKETAVVPSPCLLDTSDM</sequence>
<dbReference type="Proteomes" id="UP001060085">
    <property type="component" value="Linkage Group LG05"/>
</dbReference>
<evidence type="ECO:0000313" key="1">
    <source>
        <dbReference type="EMBL" id="KAI5665253.1"/>
    </source>
</evidence>
<gene>
    <name evidence="1" type="ORF">M9H77_24576</name>
</gene>
<reference evidence="2" key="1">
    <citation type="journal article" date="2023" name="Nat. Plants">
        <title>Single-cell RNA sequencing provides a high-resolution roadmap for understanding the multicellular compartmentation of specialized metabolism.</title>
        <authorList>
            <person name="Sun S."/>
            <person name="Shen X."/>
            <person name="Li Y."/>
            <person name="Li Y."/>
            <person name="Wang S."/>
            <person name="Li R."/>
            <person name="Zhang H."/>
            <person name="Shen G."/>
            <person name="Guo B."/>
            <person name="Wei J."/>
            <person name="Xu J."/>
            <person name="St-Pierre B."/>
            <person name="Chen S."/>
            <person name="Sun C."/>
        </authorList>
    </citation>
    <scope>NUCLEOTIDE SEQUENCE [LARGE SCALE GENOMIC DNA]</scope>
</reference>
<evidence type="ECO:0000313" key="2">
    <source>
        <dbReference type="Proteomes" id="UP001060085"/>
    </source>
</evidence>
<organism evidence="1 2">
    <name type="scientific">Catharanthus roseus</name>
    <name type="common">Madagascar periwinkle</name>
    <name type="synonym">Vinca rosea</name>
    <dbReference type="NCBI Taxonomy" id="4058"/>
    <lineage>
        <taxon>Eukaryota</taxon>
        <taxon>Viridiplantae</taxon>
        <taxon>Streptophyta</taxon>
        <taxon>Embryophyta</taxon>
        <taxon>Tracheophyta</taxon>
        <taxon>Spermatophyta</taxon>
        <taxon>Magnoliopsida</taxon>
        <taxon>eudicotyledons</taxon>
        <taxon>Gunneridae</taxon>
        <taxon>Pentapetalae</taxon>
        <taxon>asterids</taxon>
        <taxon>lamiids</taxon>
        <taxon>Gentianales</taxon>
        <taxon>Apocynaceae</taxon>
        <taxon>Rauvolfioideae</taxon>
        <taxon>Vinceae</taxon>
        <taxon>Catharanthinae</taxon>
        <taxon>Catharanthus</taxon>
    </lineage>
</organism>
<keyword evidence="2" id="KW-1185">Reference proteome</keyword>
<comment type="caution">
    <text evidence="1">The sequence shown here is derived from an EMBL/GenBank/DDBJ whole genome shotgun (WGS) entry which is preliminary data.</text>
</comment>
<accession>A0ACC0AZA0</accession>
<dbReference type="EMBL" id="CM044705">
    <property type="protein sequence ID" value="KAI5665253.1"/>
    <property type="molecule type" value="Genomic_DNA"/>
</dbReference>
<protein>
    <submittedName>
        <fullName evidence="1">Uncharacterized protein</fullName>
    </submittedName>
</protein>
<name>A0ACC0AZA0_CATRO</name>